<evidence type="ECO:0000313" key="14">
    <source>
        <dbReference type="Proteomes" id="UP000315439"/>
    </source>
</evidence>
<evidence type="ECO:0000256" key="6">
    <source>
        <dbReference type="ARBA" id="ARBA00023136"/>
    </source>
</evidence>
<dbReference type="Gene3D" id="2.40.170.20">
    <property type="entry name" value="TonB-dependent receptor, beta-barrel domain"/>
    <property type="match status" value="1"/>
</dbReference>
<evidence type="ECO:0000256" key="9">
    <source>
        <dbReference type="RuleBase" id="RU003357"/>
    </source>
</evidence>
<protein>
    <submittedName>
        <fullName evidence="13">TonB-dependent receptor</fullName>
    </submittedName>
</protein>
<dbReference type="PANTHER" id="PTHR47234:SF2">
    <property type="entry name" value="TONB-DEPENDENT RECEPTOR"/>
    <property type="match status" value="1"/>
</dbReference>
<evidence type="ECO:0000256" key="7">
    <source>
        <dbReference type="ARBA" id="ARBA00023237"/>
    </source>
</evidence>
<evidence type="ECO:0000256" key="3">
    <source>
        <dbReference type="ARBA" id="ARBA00022452"/>
    </source>
</evidence>
<evidence type="ECO:0000256" key="1">
    <source>
        <dbReference type="ARBA" id="ARBA00004571"/>
    </source>
</evidence>
<organism evidence="13 14">
    <name type="scientific">Aliikangiella coralliicola</name>
    <dbReference type="NCBI Taxonomy" id="2592383"/>
    <lineage>
        <taxon>Bacteria</taxon>
        <taxon>Pseudomonadati</taxon>
        <taxon>Pseudomonadota</taxon>
        <taxon>Gammaproteobacteria</taxon>
        <taxon>Oceanospirillales</taxon>
        <taxon>Pleioneaceae</taxon>
        <taxon>Aliikangiella</taxon>
    </lineage>
</organism>
<dbReference type="RefSeq" id="WP_142935048.1">
    <property type="nucleotide sequence ID" value="NZ_ML660172.1"/>
</dbReference>
<dbReference type="Proteomes" id="UP000315439">
    <property type="component" value="Unassembled WGS sequence"/>
</dbReference>
<proteinExistence type="inferred from homology"/>
<evidence type="ECO:0000256" key="4">
    <source>
        <dbReference type="ARBA" id="ARBA00022692"/>
    </source>
</evidence>
<keyword evidence="3 8" id="KW-1134">Transmembrane beta strand</keyword>
<evidence type="ECO:0000256" key="8">
    <source>
        <dbReference type="PROSITE-ProRule" id="PRU01360"/>
    </source>
</evidence>
<keyword evidence="10" id="KW-0732">Signal</keyword>
<feature type="domain" description="TonB-dependent receptor plug" evidence="12">
    <location>
        <begin position="52"/>
        <end position="162"/>
    </location>
</feature>
<comment type="similarity">
    <text evidence="8 9">Belongs to the TonB-dependent receptor family.</text>
</comment>
<dbReference type="InterPro" id="IPR000531">
    <property type="entry name" value="Beta-barrel_TonB"/>
</dbReference>
<evidence type="ECO:0000256" key="10">
    <source>
        <dbReference type="SAM" id="SignalP"/>
    </source>
</evidence>
<comment type="caution">
    <text evidence="13">The sequence shown here is derived from an EMBL/GenBank/DDBJ whole genome shotgun (WGS) entry which is preliminary data.</text>
</comment>
<dbReference type="SUPFAM" id="SSF56935">
    <property type="entry name" value="Porins"/>
    <property type="match status" value="1"/>
</dbReference>
<evidence type="ECO:0000259" key="11">
    <source>
        <dbReference type="Pfam" id="PF00593"/>
    </source>
</evidence>
<keyword evidence="14" id="KW-1185">Reference proteome</keyword>
<keyword evidence="5 9" id="KW-0798">TonB box</keyword>
<name>A0A545TWB6_9GAMM</name>
<feature type="signal peptide" evidence="10">
    <location>
        <begin position="1"/>
        <end position="27"/>
    </location>
</feature>
<keyword evidence="6 8" id="KW-0472">Membrane</keyword>
<dbReference type="EMBL" id="VIKS01000016">
    <property type="protein sequence ID" value="TQV81504.1"/>
    <property type="molecule type" value="Genomic_DNA"/>
</dbReference>
<keyword evidence="2 8" id="KW-0813">Transport</keyword>
<evidence type="ECO:0000256" key="5">
    <source>
        <dbReference type="ARBA" id="ARBA00023077"/>
    </source>
</evidence>
<comment type="subcellular location">
    <subcellularLocation>
        <location evidence="1 8">Cell outer membrane</location>
        <topology evidence="1 8">Multi-pass membrane protein</topology>
    </subcellularLocation>
</comment>
<feature type="chain" id="PRO_5022181632" evidence="10">
    <location>
        <begin position="28"/>
        <end position="901"/>
    </location>
</feature>
<keyword evidence="7 8" id="KW-0998">Cell outer membrane</keyword>
<gene>
    <name evidence="13" type="ORF">FLL46_25470</name>
</gene>
<evidence type="ECO:0000313" key="13">
    <source>
        <dbReference type="EMBL" id="TQV81504.1"/>
    </source>
</evidence>
<sequence length="901" mass="98140">MKFNTLAKVIGLSFVSTSLIGGSVAIAEENEDDSQKITITGSRIKRVDAEGATPVTVISAEDIKATGLQTVADVLRTSNLNSFGSWGGGANNGWSSQSTVSLKGAGIRYTLVLIDGHRMAKSAVLGGGAANLNTIPTAAVERIEILTDGASAIYGTDAMAGVINIILKRDYEGLQLELSADSPSQEGGDYSKVSVGGGISGQKGSMTFFFEHDERDGIFDRDREYNALTQFPGTDPAVLQSYSTLSTNSRNIWRSSDGSWLGVPMVANGDCTQYNINGESGFHGQYIDADYPDDRVCGYNYTNESGLWSGMARDTFMMNSKYEINDKLEFGFRTSWTSTETKDVSAPSTAFWYFNEDLPGYTTDEGIELTPIFAGDSASYRLNTNGNRVAEHLDILSDVLLTLDGTEDAFDWQATYQYSRNRRNVWGTGYAMTGAIPDLVGTWDAATGRVDGWDPRDPNSQIPAEIRANFDKKDEFVFEEVTLGATFDLAELDAGAISAHIGASAKRESLTSLVDAQAEAGNTAGGNGGSSGENLERDAYAVFTEVLVPVTDELEVSAAVRYDDYSDFGDNTAPMLRMTYRPHDDMLLRASFGKGFFAPTLSDLFRTGSQSFYRVVDLPYYQAVAANAGMTLDAYCDANSCGARETEHHIGGNSLLKAEDSESWNIGFVWDVTEDFNFRIDYWGLEIENKIDELSGGTVLAIQAANPGVDISTLIPGAAIVRLPSNDPTVPGRIDYIDTPTANFGTEKESGADLQIVYKLSTDYGQFRTTLGISHIFEFESIDENGSFDRIGRIGSPSDRANLGINYRTGNHSIDYYSYWIGSQENETNGEVVSSVGSHMEHNLSYTYDSPWDARFTLGVRNLTDEDPEFQVVLGTQTTTWDSNIYSPQGRSVYATATFEF</sequence>
<dbReference type="Gene3D" id="2.170.130.10">
    <property type="entry name" value="TonB-dependent receptor, plug domain"/>
    <property type="match status" value="1"/>
</dbReference>
<dbReference type="Pfam" id="PF07715">
    <property type="entry name" value="Plug"/>
    <property type="match status" value="1"/>
</dbReference>
<keyword evidence="13" id="KW-0675">Receptor</keyword>
<dbReference type="OrthoDB" id="9760494at2"/>
<dbReference type="Pfam" id="PF00593">
    <property type="entry name" value="TonB_dep_Rec_b-barrel"/>
    <property type="match status" value="1"/>
</dbReference>
<evidence type="ECO:0000259" key="12">
    <source>
        <dbReference type="Pfam" id="PF07715"/>
    </source>
</evidence>
<feature type="domain" description="TonB-dependent receptor-like beta-barrel" evidence="11">
    <location>
        <begin position="401"/>
        <end position="863"/>
    </location>
</feature>
<reference evidence="13 14" key="1">
    <citation type="submission" date="2019-07" db="EMBL/GenBank/DDBJ databases">
        <title>Draft genome for Aliikangiella sp. M105.</title>
        <authorList>
            <person name="Wang G."/>
        </authorList>
    </citation>
    <scope>NUCLEOTIDE SEQUENCE [LARGE SCALE GENOMIC DNA]</scope>
    <source>
        <strain evidence="13 14">M105</strain>
    </source>
</reference>
<dbReference type="PROSITE" id="PS52016">
    <property type="entry name" value="TONB_DEPENDENT_REC_3"/>
    <property type="match status" value="1"/>
</dbReference>
<dbReference type="InterPro" id="IPR012910">
    <property type="entry name" value="Plug_dom"/>
</dbReference>
<dbReference type="PANTHER" id="PTHR47234">
    <property type="match status" value="1"/>
</dbReference>
<dbReference type="InterPro" id="IPR039426">
    <property type="entry name" value="TonB-dep_rcpt-like"/>
</dbReference>
<accession>A0A545TWB6</accession>
<dbReference type="InterPro" id="IPR036942">
    <property type="entry name" value="Beta-barrel_TonB_sf"/>
</dbReference>
<evidence type="ECO:0000256" key="2">
    <source>
        <dbReference type="ARBA" id="ARBA00022448"/>
    </source>
</evidence>
<dbReference type="GO" id="GO:0009279">
    <property type="term" value="C:cell outer membrane"/>
    <property type="evidence" value="ECO:0007669"/>
    <property type="project" value="UniProtKB-SubCell"/>
</dbReference>
<dbReference type="AlphaFoldDB" id="A0A545TWB6"/>
<keyword evidence="4 8" id="KW-0812">Transmembrane</keyword>
<dbReference type="InterPro" id="IPR037066">
    <property type="entry name" value="Plug_dom_sf"/>
</dbReference>